<dbReference type="InterPro" id="IPR013658">
    <property type="entry name" value="SGL"/>
</dbReference>
<dbReference type="PRINTS" id="PR01790">
    <property type="entry name" value="SMP30FAMILY"/>
</dbReference>
<evidence type="ECO:0000259" key="4">
    <source>
        <dbReference type="Pfam" id="PF08450"/>
    </source>
</evidence>
<evidence type="ECO:0000256" key="2">
    <source>
        <dbReference type="PIRSR" id="PIRSR605511-1"/>
    </source>
</evidence>
<sequence length="283" mass="30581">MIFDTRPCQLGEGPLWHPLRGQLYWFDITGNRLLTQSAEGPEEWRFAEHVSAAGWIDRDHLLIASESMLFRFNLITGMRHDLCRLESDNSATRSNDGRADPQGGFWIGTMGKNAEPGAGAIYRYFKGELRRLYPALSIPNAICFTPDGRTAQFADSATGQVMRVALDADGWPVGEPSVFLDFAGRGFDPDGAVIDSEDVLWLALWGAGSVAAYGPDGAALHAVSFDAPHTTCPAFGGPDMTTLYCTTALQGMDDAAKSAHPDAGKTFTATGVARGQAEHRVIL</sequence>
<evidence type="ECO:0000256" key="1">
    <source>
        <dbReference type="ARBA" id="ARBA00008853"/>
    </source>
</evidence>
<keyword evidence="3" id="KW-0479">Metal-binding</keyword>
<feature type="binding site" evidence="3">
    <location>
        <position position="93"/>
    </location>
    <ligand>
        <name>substrate</name>
    </ligand>
</feature>
<feature type="binding site" evidence="3">
    <location>
        <position position="140"/>
    </location>
    <ligand>
        <name>a divalent metal cation</name>
        <dbReference type="ChEBI" id="CHEBI:60240"/>
    </ligand>
</feature>
<feature type="binding site" evidence="3">
    <location>
        <position position="95"/>
    </location>
    <ligand>
        <name>substrate</name>
    </ligand>
</feature>
<gene>
    <name evidence="5" type="ORF">GEU84_010670</name>
</gene>
<dbReference type="GO" id="GO:0019853">
    <property type="term" value="P:L-ascorbic acid biosynthetic process"/>
    <property type="evidence" value="ECO:0007669"/>
    <property type="project" value="TreeGrafter"/>
</dbReference>
<dbReference type="GO" id="GO:0004341">
    <property type="term" value="F:gluconolactonase activity"/>
    <property type="evidence" value="ECO:0007669"/>
    <property type="project" value="TreeGrafter"/>
</dbReference>
<comment type="cofactor">
    <cofactor evidence="3">
        <name>Zn(2+)</name>
        <dbReference type="ChEBI" id="CHEBI:29105"/>
    </cofactor>
    <text evidence="3">Binds 1 divalent metal cation per subunit.</text>
</comment>
<feature type="binding site" evidence="3">
    <location>
        <position position="12"/>
    </location>
    <ligand>
        <name>a divalent metal cation</name>
        <dbReference type="ChEBI" id="CHEBI:60240"/>
    </ligand>
</feature>
<feature type="binding site" evidence="3">
    <location>
        <position position="190"/>
    </location>
    <ligand>
        <name>a divalent metal cation</name>
        <dbReference type="ChEBI" id="CHEBI:60240"/>
    </ligand>
</feature>
<dbReference type="Proteomes" id="UP000484076">
    <property type="component" value="Unassembled WGS sequence"/>
</dbReference>
<dbReference type="InterPro" id="IPR011042">
    <property type="entry name" value="6-blade_b-propeller_TolB-like"/>
</dbReference>
<dbReference type="PANTHER" id="PTHR10907">
    <property type="entry name" value="REGUCALCIN"/>
    <property type="match status" value="1"/>
</dbReference>
<dbReference type="GO" id="GO:0005509">
    <property type="term" value="F:calcium ion binding"/>
    <property type="evidence" value="ECO:0007669"/>
    <property type="project" value="TreeGrafter"/>
</dbReference>
<protein>
    <submittedName>
        <fullName evidence="5">SMP-30/gluconolactonase/LRE family protein</fullName>
    </submittedName>
</protein>
<keyword evidence="3" id="KW-0862">Zinc</keyword>
<reference evidence="5" key="1">
    <citation type="submission" date="2020-05" db="EMBL/GenBank/DDBJ databases">
        <title>Fertoebacter nigrum gen. nov., sp. nov., a new member of the family Rhodobacteraceae.</title>
        <authorList>
            <person name="Szuroczki S."/>
            <person name="Abbaszade G."/>
            <person name="Buni D."/>
            <person name="Schumann P."/>
            <person name="Toth E."/>
        </authorList>
    </citation>
    <scope>NUCLEOTIDE SEQUENCE</scope>
    <source>
        <strain evidence="5">RG-N-1a</strain>
    </source>
</reference>
<proteinExistence type="inferred from homology"/>
<dbReference type="InterPro" id="IPR005511">
    <property type="entry name" value="SMP-30"/>
</dbReference>
<dbReference type="SUPFAM" id="SSF63829">
    <property type="entry name" value="Calcium-dependent phosphotriesterase"/>
    <property type="match status" value="1"/>
</dbReference>
<evidence type="ECO:0000256" key="3">
    <source>
        <dbReference type="PIRSR" id="PIRSR605511-2"/>
    </source>
</evidence>
<organism evidence="5 6">
    <name type="scientific">Fertoeibacter niger</name>
    <dbReference type="NCBI Taxonomy" id="2656921"/>
    <lineage>
        <taxon>Bacteria</taxon>
        <taxon>Pseudomonadati</taxon>
        <taxon>Pseudomonadota</taxon>
        <taxon>Alphaproteobacteria</taxon>
        <taxon>Rhodobacterales</taxon>
        <taxon>Paracoccaceae</taxon>
        <taxon>Fertoeibacter</taxon>
    </lineage>
</organism>
<evidence type="ECO:0000313" key="5">
    <source>
        <dbReference type="EMBL" id="NUB44848.1"/>
    </source>
</evidence>
<keyword evidence="6" id="KW-1185">Reference proteome</keyword>
<dbReference type="EMBL" id="WHUT02000005">
    <property type="protein sequence ID" value="NUB44848.1"/>
    <property type="molecule type" value="Genomic_DNA"/>
</dbReference>
<evidence type="ECO:0000313" key="6">
    <source>
        <dbReference type="Proteomes" id="UP000484076"/>
    </source>
</evidence>
<feature type="domain" description="SMP-30/Gluconolactonase/LRE-like region" evidence="4">
    <location>
        <begin position="10"/>
        <end position="248"/>
    </location>
</feature>
<comment type="similarity">
    <text evidence="1">Belongs to the SMP-30/CGR1 family.</text>
</comment>
<dbReference type="PANTHER" id="PTHR10907:SF47">
    <property type="entry name" value="REGUCALCIN"/>
    <property type="match status" value="1"/>
</dbReference>
<dbReference type="Pfam" id="PF08450">
    <property type="entry name" value="SGL"/>
    <property type="match status" value="1"/>
</dbReference>
<dbReference type="AlphaFoldDB" id="A0A8X8GZQ2"/>
<accession>A0A8X8GZQ2</accession>
<comment type="caution">
    <text evidence="5">The sequence shown here is derived from an EMBL/GenBank/DDBJ whole genome shotgun (WGS) entry which is preliminary data.</text>
</comment>
<name>A0A8X8GZQ2_9RHOB</name>
<feature type="active site" description="Proton donor/acceptor" evidence="2">
    <location>
        <position position="190"/>
    </location>
</feature>
<dbReference type="Gene3D" id="2.120.10.30">
    <property type="entry name" value="TolB, C-terminal domain"/>
    <property type="match status" value="1"/>
</dbReference>